<protein>
    <submittedName>
        <fullName evidence="1">Pyridoxamine 5'-phosphate oxidase family protein</fullName>
    </submittedName>
</protein>
<reference evidence="1" key="1">
    <citation type="journal article" date="2020" name="Appl. Environ. Microbiol.">
        <title>Medium-Chain Fatty Acid Synthesis by 'Candidatus Weimeria bifida' gen. nov., sp. nov., and 'Candidatus Pseudoramibacter fermentans' sp. nov.</title>
        <authorList>
            <person name="Scarborough M.J."/>
            <person name="Myers K.S."/>
            <person name="Donohue T.J."/>
            <person name="Noguera D.R."/>
        </authorList>
    </citation>
    <scope>NUCLEOTIDE SEQUENCE</scope>
    <source>
        <strain evidence="1">EUB1.1</strain>
    </source>
</reference>
<sequence>MTDEQYAQAVSFWTRKDAAAKKMDQRTLYDWIDTFLAAHKVLALAVGGSDFIRCTPLEYTWHEGALWIFTEGGLKFKGLRENHHVAAAVFETSASFGGLKSMQIEGDAAIVEPFTDAYNAAAAFRKIPLEALKKLPEPMWLLKIVPTEITCLNSDFKKEGFGSRQIWRAEAADTPQKN</sequence>
<keyword evidence="2" id="KW-1185">Reference proteome</keyword>
<dbReference type="SUPFAM" id="SSF50475">
    <property type="entry name" value="FMN-binding split barrel"/>
    <property type="match status" value="1"/>
</dbReference>
<evidence type="ECO:0000313" key="2">
    <source>
        <dbReference type="Proteomes" id="UP000473648"/>
    </source>
</evidence>
<gene>
    <name evidence="1" type="ORF">FRC53_06300</name>
</gene>
<dbReference type="Gene3D" id="2.30.110.10">
    <property type="entry name" value="Electron Transport, Fmn-binding Protein, Chain A"/>
    <property type="match status" value="1"/>
</dbReference>
<name>A0A6L5GS80_9FIRM</name>
<accession>A0A6L5GS80</accession>
<dbReference type="Proteomes" id="UP000473648">
    <property type="component" value="Unassembled WGS sequence"/>
</dbReference>
<proteinExistence type="predicted"/>
<dbReference type="InterPro" id="IPR012349">
    <property type="entry name" value="Split_barrel_FMN-bd"/>
</dbReference>
<dbReference type="AlphaFoldDB" id="A0A6L5GS80"/>
<evidence type="ECO:0000313" key="1">
    <source>
        <dbReference type="EMBL" id="MQM73023.1"/>
    </source>
</evidence>
<dbReference type="EMBL" id="VOGB01000004">
    <property type="protein sequence ID" value="MQM73023.1"/>
    <property type="molecule type" value="Genomic_DNA"/>
</dbReference>
<comment type="caution">
    <text evidence="1">The sequence shown here is derived from an EMBL/GenBank/DDBJ whole genome shotgun (WGS) entry which is preliminary data.</text>
</comment>
<organism evidence="1 2">
    <name type="scientific">Candidatus Pseudoramibacter fermentans</name>
    <dbReference type="NCBI Taxonomy" id="2594427"/>
    <lineage>
        <taxon>Bacteria</taxon>
        <taxon>Bacillati</taxon>
        <taxon>Bacillota</taxon>
        <taxon>Clostridia</taxon>
        <taxon>Eubacteriales</taxon>
        <taxon>Eubacteriaceae</taxon>
        <taxon>Pseudoramibacter</taxon>
    </lineage>
</organism>